<protein>
    <submittedName>
        <fullName evidence="1">Uncharacterized protein</fullName>
    </submittedName>
</protein>
<keyword evidence="2" id="KW-1185">Reference proteome</keyword>
<sequence>MRFSWNFNSADFRRMSISVWIWIAQRACRLQGDFMRQVRNGAELSARCCPDRLNIQRLLLLIQHRLQVSKRIVVQPLYPTTEPEEKFSVTWEERLTLKAITGNYPRLKTYPVACASLTYQQHGVRNMIIYRFALNSMLNVVPHAINRPENRVSSQINPASPVGNRFTAGAELGQEDQIVRDDHFACIIRCIPHRGFGNHAGSDPFWLLQSELAAQCRDRPGSGKDNVRMFNRM</sequence>
<organism evidence="1 2">
    <name type="scientific">Eumeta variegata</name>
    <name type="common">Bagworm moth</name>
    <name type="synonym">Eumeta japonica</name>
    <dbReference type="NCBI Taxonomy" id="151549"/>
    <lineage>
        <taxon>Eukaryota</taxon>
        <taxon>Metazoa</taxon>
        <taxon>Ecdysozoa</taxon>
        <taxon>Arthropoda</taxon>
        <taxon>Hexapoda</taxon>
        <taxon>Insecta</taxon>
        <taxon>Pterygota</taxon>
        <taxon>Neoptera</taxon>
        <taxon>Endopterygota</taxon>
        <taxon>Lepidoptera</taxon>
        <taxon>Glossata</taxon>
        <taxon>Ditrysia</taxon>
        <taxon>Tineoidea</taxon>
        <taxon>Psychidae</taxon>
        <taxon>Oiketicinae</taxon>
        <taxon>Eumeta</taxon>
    </lineage>
</organism>
<accession>A0A4C1SNM8</accession>
<proteinExistence type="predicted"/>
<dbReference type="EMBL" id="BGZK01003670">
    <property type="protein sequence ID" value="GBP03595.1"/>
    <property type="molecule type" value="Genomic_DNA"/>
</dbReference>
<dbReference type="AlphaFoldDB" id="A0A4C1SNM8"/>
<gene>
    <name evidence="1" type="ORF">EVAR_101265_1</name>
</gene>
<name>A0A4C1SNM8_EUMVA</name>
<comment type="caution">
    <text evidence="1">The sequence shown here is derived from an EMBL/GenBank/DDBJ whole genome shotgun (WGS) entry which is preliminary data.</text>
</comment>
<dbReference type="Proteomes" id="UP000299102">
    <property type="component" value="Unassembled WGS sequence"/>
</dbReference>
<evidence type="ECO:0000313" key="1">
    <source>
        <dbReference type="EMBL" id="GBP03595.1"/>
    </source>
</evidence>
<reference evidence="1 2" key="1">
    <citation type="journal article" date="2019" name="Commun. Biol.">
        <title>The bagworm genome reveals a unique fibroin gene that provides high tensile strength.</title>
        <authorList>
            <person name="Kono N."/>
            <person name="Nakamura H."/>
            <person name="Ohtoshi R."/>
            <person name="Tomita M."/>
            <person name="Numata K."/>
            <person name="Arakawa K."/>
        </authorList>
    </citation>
    <scope>NUCLEOTIDE SEQUENCE [LARGE SCALE GENOMIC DNA]</scope>
</reference>
<evidence type="ECO:0000313" key="2">
    <source>
        <dbReference type="Proteomes" id="UP000299102"/>
    </source>
</evidence>